<sequence>MVIKGHLVRMYPYSLADHVDMRHASWSYVPRDEKQELIDRVRADFVLDWTRDNHREIVVTHLADKYMHIIMYYTKCI</sequence>
<proteinExistence type="predicted"/>
<accession>A0A922A8I7</accession>
<organism evidence="1 2">
    <name type="scientific">Carya illinoinensis</name>
    <name type="common">Pecan</name>
    <dbReference type="NCBI Taxonomy" id="32201"/>
    <lineage>
        <taxon>Eukaryota</taxon>
        <taxon>Viridiplantae</taxon>
        <taxon>Streptophyta</taxon>
        <taxon>Embryophyta</taxon>
        <taxon>Tracheophyta</taxon>
        <taxon>Spermatophyta</taxon>
        <taxon>Magnoliopsida</taxon>
        <taxon>eudicotyledons</taxon>
        <taxon>Gunneridae</taxon>
        <taxon>Pentapetalae</taxon>
        <taxon>rosids</taxon>
        <taxon>fabids</taxon>
        <taxon>Fagales</taxon>
        <taxon>Juglandaceae</taxon>
        <taxon>Carya</taxon>
    </lineage>
</organism>
<dbReference type="Proteomes" id="UP000811246">
    <property type="component" value="Chromosome 15"/>
</dbReference>
<evidence type="ECO:0000313" key="1">
    <source>
        <dbReference type="EMBL" id="KAG6676837.1"/>
    </source>
</evidence>
<evidence type="ECO:0000313" key="2">
    <source>
        <dbReference type="Proteomes" id="UP000811246"/>
    </source>
</evidence>
<gene>
    <name evidence="1" type="ORF">I3842_15G170500</name>
</gene>
<dbReference type="EMBL" id="CM031839">
    <property type="protein sequence ID" value="KAG6676837.1"/>
    <property type="molecule type" value="Genomic_DNA"/>
</dbReference>
<reference evidence="1" key="1">
    <citation type="submission" date="2021-01" db="EMBL/GenBank/DDBJ databases">
        <authorList>
            <person name="Lovell J.T."/>
            <person name="Bentley N."/>
            <person name="Bhattarai G."/>
            <person name="Jenkins J.W."/>
            <person name="Sreedasyam A."/>
            <person name="Alarcon Y."/>
            <person name="Bock C."/>
            <person name="Boston L."/>
            <person name="Carlson J."/>
            <person name="Cervantes K."/>
            <person name="Clermont K."/>
            <person name="Krom N."/>
            <person name="Kubenka K."/>
            <person name="Mamidi S."/>
            <person name="Mattison C."/>
            <person name="Monteros M."/>
            <person name="Pisani C."/>
            <person name="Plott C."/>
            <person name="Rajasekar S."/>
            <person name="Rhein H.S."/>
            <person name="Rohla C."/>
            <person name="Song M."/>
            <person name="Hilaire R.S."/>
            <person name="Shu S."/>
            <person name="Wells L."/>
            <person name="Wang X."/>
            <person name="Webber J."/>
            <person name="Heerema R.J."/>
            <person name="Klein P."/>
            <person name="Conner P."/>
            <person name="Grauke L."/>
            <person name="Grimwood J."/>
            <person name="Schmutz J."/>
            <person name="Randall J.J."/>
        </authorList>
    </citation>
    <scope>NUCLEOTIDE SEQUENCE</scope>
    <source>
        <tissue evidence="1">Leaf</tissue>
    </source>
</reference>
<name>A0A922A8I7_CARIL</name>
<protein>
    <submittedName>
        <fullName evidence="1">Uncharacterized protein</fullName>
    </submittedName>
</protein>
<comment type="caution">
    <text evidence="1">The sequence shown here is derived from an EMBL/GenBank/DDBJ whole genome shotgun (WGS) entry which is preliminary data.</text>
</comment>
<dbReference type="AlphaFoldDB" id="A0A922A8I7"/>